<dbReference type="EMBL" id="CP073910">
    <property type="protein sequence ID" value="QUT06552.1"/>
    <property type="molecule type" value="Genomic_DNA"/>
</dbReference>
<dbReference type="InterPro" id="IPR037185">
    <property type="entry name" value="EmrE-like"/>
</dbReference>
<keyword evidence="5 6" id="KW-0472">Membrane</keyword>
<feature type="transmembrane region" description="Helical" evidence="6">
    <location>
        <begin position="12"/>
        <end position="40"/>
    </location>
</feature>
<dbReference type="GO" id="GO:0005886">
    <property type="term" value="C:plasma membrane"/>
    <property type="evidence" value="ECO:0007669"/>
    <property type="project" value="UniProtKB-SubCell"/>
</dbReference>
<evidence type="ECO:0000259" key="7">
    <source>
        <dbReference type="Pfam" id="PF00892"/>
    </source>
</evidence>
<organism evidence="8 9">
    <name type="scientific">Sphingobium phenoxybenzoativorans</name>
    <dbReference type="NCBI Taxonomy" id="1592790"/>
    <lineage>
        <taxon>Bacteria</taxon>
        <taxon>Pseudomonadati</taxon>
        <taxon>Pseudomonadota</taxon>
        <taxon>Alphaproteobacteria</taxon>
        <taxon>Sphingomonadales</taxon>
        <taxon>Sphingomonadaceae</taxon>
        <taxon>Sphingobium</taxon>
    </lineage>
</organism>
<feature type="transmembrane region" description="Helical" evidence="6">
    <location>
        <begin position="46"/>
        <end position="64"/>
    </location>
</feature>
<feature type="transmembrane region" description="Helical" evidence="6">
    <location>
        <begin position="99"/>
        <end position="117"/>
    </location>
</feature>
<keyword evidence="2" id="KW-1003">Cell membrane</keyword>
<dbReference type="RefSeq" id="WP_212609904.1">
    <property type="nucleotide sequence ID" value="NZ_CP073910.1"/>
</dbReference>
<evidence type="ECO:0000256" key="4">
    <source>
        <dbReference type="ARBA" id="ARBA00022989"/>
    </source>
</evidence>
<comment type="subcellular location">
    <subcellularLocation>
        <location evidence="1">Cell membrane</location>
        <topology evidence="1">Multi-pass membrane protein</topology>
    </subcellularLocation>
</comment>
<dbReference type="Proteomes" id="UP000681425">
    <property type="component" value="Chromosome"/>
</dbReference>
<feature type="transmembrane region" description="Helical" evidence="6">
    <location>
        <begin position="180"/>
        <end position="202"/>
    </location>
</feature>
<name>A0A975Q2K4_9SPHN</name>
<dbReference type="InterPro" id="IPR051258">
    <property type="entry name" value="Diverse_Substrate_Transporter"/>
</dbReference>
<reference evidence="8" key="1">
    <citation type="submission" date="2021-04" db="EMBL/GenBank/DDBJ databases">
        <title>Isolation of p-tert-butylphenol degrading bacteria Sphingobium phenoxybenzoativorans Tas13 from active sludge.</title>
        <authorList>
            <person name="Li Y."/>
        </authorList>
    </citation>
    <scope>NUCLEOTIDE SEQUENCE</scope>
    <source>
        <strain evidence="8">Tas13</strain>
    </source>
</reference>
<dbReference type="Pfam" id="PF00892">
    <property type="entry name" value="EamA"/>
    <property type="match status" value="1"/>
</dbReference>
<keyword evidence="4 6" id="KW-1133">Transmembrane helix</keyword>
<dbReference type="PANTHER" id="PTHR42920">
    <property type="entry name" value="OS03G0707200 PROTEIN-RELATED"/>
    <property type="match status" value="1"/>
</dbReference>
<feature type="transmembrane region" description="Helical" evidence="6">
    <location>
        <begin position="208"/>
        <end position="228"/>
    </location>
</feature>
<dbReference type="KEGG" id="spph:KFK14_03565"/>
<evidence type="ECO:0000256" key="6">
    <source>
        <dbReference type="SAM" id="Phobius"/>
    </source>
</evidence>
<dbReference type="AlphaFoldDB" id="A0A975Q2K4"/>
<feature type="domain" description="EamA" evidence="7">
    <location>
        <begin position="151"/>
        <end position="283"/>
    </location>
</feature>
<feature type="transmembrane region" description="Helical" evidence="6">
    <location>
        <begin position="240"/>
        <end position="260"/>
    </location>
</feature>
<evidence type="ECO:0000256" key="1">
    <source>
        <dbReference type="ARBA" id="ARBA00004651"/>
    </source>
</evidence>
<dbReference type="PANTHER" id="PTHR42920:SF5">
    <property type="entry name" value="EAMA DOMAIN-CONTAINING PROTEIN"/>
    <property type="match status" value="1"/>
</dbReference>
<feature type="transmembrane region" description="Helical" evidence="6">
    <location>
        <begin position="124"/>
        <end position="140"/>
    </location>
</feature>
<keyword evidence="9" id="KW-1185">Reference proteome</keyword>
<feature type="transmembrane region" description="Helical" evidence="6">
    <location>
        <begin position="76"/>
        <end position="93"/>
    </location>
</feature>
<evidence type="ECO:0000256" key="3">
    <source>
        <dbReference type="ARBA" id="ARBA00022692"/>
    </source>
</evidence>
<evidence type="ECO:0000256" key="5">
    <source>
        <dbReference type="ARBA" id="ARBA00023136"/>
    </source>
</evidence>
<feature type="transmembrane region" description="Helical" evidence="6">
    <location>
        <begin position="266"/>
        <end position="286"/>
    </location>
</feature>
<evidence type="ECO:0000256" key="2">
    <source>
        <dbReference type="ARBA" id="ARBA00022475"/>
    </source>
</evidence>
<protein>
    <submittedName>
        <fullName evidence="8">EamA family transporter</fullName>
    </submittedName>
</protein>
<proteinExistence type="predicted"/>
<dbReference type="SUPFAM" id="SSF103481">
    <property type="entry name" value="Multidrug resistance efflux transporter EmrE"/>
    <property type="match status" value="2"/>
</dbReference>
<evidence type="ECO:0000313" key="8">
    <source>
        <dbReference type="EMBL" id="QUT06552.1"/>
    </source>
</evidence>
<gene>
    <name evidence="8" type="ORF">KFK14_03565</name>
</gene>
<keyword evidence="3 6" id="KW-0812">Transmembrane</keyword>
<accession>A0A975Q2K4</accession>
<feature type="transmembrane region" description="Helical" evidence="6">
    <location>
        <begin position="152"/>
        <end position="168"/>
    </location>
</feature>
<sequence>MSSATGQPASSPLVPVGALFLSMVSLTGGASLAKLLFPLVGAEGTTALRLSLGAVILAVLLRVWRVRLTARNWRPVLVYGVAMGLMNLCFYSSLKTIPLGIAIAIEFTGPLAVAILSSRRRIDFLWIVLAVAGLALLLPLRKTSTAIDPHGAFLALAAGVGWAIYIVAGKRAAAEHGVQAAALGTIVGAVVVMPIGIAHAGIDAFARPAIWGPALGVAILSSALPYSLEMFSLSRLRAQVFGILVSAEPAVGALMGLLLIGERLSLMQWVAICTIILASAGVTMTARRDARATPDQLDKAAAA</sequence>
<dbReference type="InterPro" id="IPR000620">
    <property type="entry name" value="EamA_dom"/>
</dbReference>
<evidence type="ECO:0000313" key="9">
    <source>
        <dbReference type="Proteomes" id="UP000681425"/>
    </source>
</evidence>